<dbReference type="Pfam" id="PF10503">
    <property type="entry name" value="Esterase_PHB"/>
    <property type="match status" value="1"/>
</dbReference>
<dbReference type="RefSeq" id="WP_002595115.1">
    <property type="nucleotide sequence ID" value="NZ_KB851003.1"/>
</dbReference>
<name>A0A0E2H0Y9_9FIRM</name>
<dbReference type="PATRIC" id="fig|999408.3.peg.6127"/>
<dbReference type="PANTHER" id="PTHR43037:SF5">
    <property type="entry name" value="FERULOYL ESTERASE"/>
    <property type="match status" value="1"/>
</dbReference>
<dbReference type="GO" id="GO:0016787">
    <property type="term" value="F:hydrolase activity"/>
    <property type="evidence" value="ECO:0007669"/>
    <property type="project" value="UniProtKB-KW"/>
</dbReference>
<proteinExistence type="predicted"/>
<dbReference type="GO" id="GO:0005576">
    <property type="term" value="C:extracellular region"/>
    <property type="evidence" value="ECO:0007669"/>
    <property type="project" value="InterPro"/>
</dbReference>
<keyword evidence="1" id="KW-0732">Signal</keyword>
<evidence type="ECO:0000313" key="4">
    <source>
        <dbReference type="Proteomes" id="UP000013085"/>
    </source>
</evidence>
<evidence type="ECO:0000256" key="2">
    <source>
        <dbReference type="ARBA" id="ARBA00022801"/>
    </source>
</evidence>
<dbReference type="AlphaFoldDB" id="A0A0E2H0Y9"/>
<dbReference type="InterPro" id="IPR010126">
    <property type="entry name" value="Esterase_phb"/>
</dbReference>
<dbReference type="Proteomes" id="UP000013085">
    <property type="component" value="Unassembled WGS sequence"/>
</dbReference>
<keyword evidence="2" id="KW-0378">Hydrolase</keyword>
<organism evidence="3 4">
    <name type="scientific">[Clostridium] clostridioforme 90A8</name>
    <dbReference type="NCBI Taxonomy" id="999408"/>
    <lineage>
        <taxon>Bacteria</taxon>
        <taxon>Bacillati</taxon>
        <taxon>Bacillota</taxon>
        <taxon>Clostridia</taxon>
        <taxon>Lachnospirales</taxon>
        <taxon>Lachnospiraceae</taxon>
        <taxon>Enterocloster</taxon>
    </lineage>
</organism>
<accession>A0A0E2H0Y9</accession>
<evidence type="ECO:0008006" key="5">
    <source>
        <dbReference type="Google" id="ProtNLM"/>
    </source>
</evidence>
<protein>
    <recommendedName>
        <fullName evidence="5">Poly(3-hydroxybutyrate) depolymerase</fullName>
    </recommendedName>
</protein>
<dbReference type="SUPFAM" id="SSF53474">
    <property type="entry name" value="alpha/beta-Hydrolases"/>
    <property type="match status" value="1"/>
</dbReference>
<dbReference type="InterPro" id="IPR029058">
    <property type="entry name" value="AB_hydrolase_fold"/>
</dbReference>
<dbReference type="EMBL" id="AGYR01000082">
    <property type="protein sequence ID" value="ENZ05238.1"/>
    <property type="molecule type" value="Genomic_DNA"/>
</dbReference>
<gene>
    <name evidence="3" type="ORF">HMPREF1090_05718</name>
</gene>
<reference evidence="3 4" key="1">
    <citation type="submission" date="2013-01" db="EMBL/GenBank/DDBJ databases">
        <title>The Genome Sequence of Clostridium clostridioforme 90A8.</title>
        <authorList>
            <consortium name="The Broad Institute Genome Sequencing Platform"/>
            <person name="Earl A."/>
            <person name="Ward D."/>
            <person name="Feldgarden M."/>
            <person name="Gevers D."/>
            <person name="Courvalin P."/>
            <person name="Lambert T."/>
            <person name="Walker B."/>
            <person name="Young S.K."/>
            <person name="Zeng Q."/>
            <person name="Gargeya S."/>
            <person name="Fitzgerald M."/>
            <person name="Haas B."/>
            <person name="Abouelleil A."/>
            <person name="Alvarado L."/>
            <person name="Arachchi H.M."/>
            <person name="Berlin A.M."/>
            <person name="Chapman S.B."/>
            <person name="Dewar J."/>
            <person name="Goldberg J."/>
            <person name="Griggs A."/>
            <person name="Gujja S."/>
            <person name="Hansen M."/>
            <person name="Howarth C."/>
            <person name="Imamovic A."/>
            <person name="Larimer J."/>
            <person name="McCowan C."/>
            <person name="Murphy C."/>
            <person name="Neiman D."/>
            <person name="Pearson M."/>
            <person name="Priest M."/>
            <person name="Roberts A."/>
            <person name="Saif S."/>
            <person name="Shea T."/>
            <person name="Sisk P."/>
            <person name="Sykes S."/>
            <person name="Wortman J."/>
            <person name="Nusbaum C."/>
            <person name="Birren B."/>
        </authorList>
    </citation>
    <scope>NUCLEOTIDE SEQUENCE [LARGE SCALE GENOMIC DNA]</scope>
    <source>
        <strain evidence="3 4">90A8</strain>
    </source>
</reference>
<dbReference type="InterPro" id="IPR050955">
    <property type="entry name" value="Plant_Biomass_Hydrol_Est"/>
</dbReference>
<evidence type="ECO:0000256" key="1">
    <source>
        <dbReference type="ARBA" id="ARBA00022729"/>
    </source>
</evidence>
<dbReference type="PANTHER" id="PTHR43037">
    <property type="entry name" value="UNNAMED PRODUCT-RELATED"/>
    <property type="match status" value="1"/>
</dbReference>
<comment type="caution">
    <text evidence="3">The sequence shown here is derived from an EMBL/GenBank/DDBJ whole genome shotgun (WGS) entry which is preliminary data.</text>
</comment>
<dbReference type="HOGENOM" id="CLU_473879_0_0_9"/>
<sequence>MLEVKSFPVDMSALEIDRTDTKRCLISGIFEESVQVGDSHRHFYTYIAPGMHNNRPCLVVAPPEQVPVLEYLEKTFWLDFAKKNQVFLHVLIPEGGAYCLDGSDAAYMNRVYMEIQSRRFYVTMQDNIYAVGVASGASVAQQAAMLMASEWSGLATFGEISEETFQYSQPLREAHQTGKTELVINGAKAPLPVWMAFGENSGANEKACRYWKAENEVSDERFSNSWADEIYFPSIVCKKSQVNDEKIAQVRVTNHYEGVLSEEFFATVWDYIRLARRHRCFGTKALRTYVDPDSYGAQLHTIELEGFTHCWYEYVPESVRDASTPVPLVVCMHGRGGSAETFLDLSGMTRVAEERNFIAVFPEAGVYQQRPGGLRNVLLWNGSYMEKRLDDVPFVLKMIEDVKQRHNIDSSRIYACGQSSGGMMASALALRAPEVFAAVAPWSAIIDPDHELVLPEKIDPMIPYLFLFGDSDWLCVDRKNGGELEYHVTSDIAAFLRHLMKLYQLDEKPRCYTCGEITYYVYLNKKRVPMLTVGTVKGMSHANYPRESWITYDEFLSKFSRQDNKTLLYMGEEAT</sequence>
<evidence type="ECO:0000313" key="3">
    <source>
        <dbReference type="EMBL" id="ENZ05238.1"/>
    </source>
</evidence>
<dbReference type="Gene3D" id="3.40.50.1820">
    <property type="entry name" value="alpha/beta hydrolase"/>
    <property type="match status" value="1"/>
</dbReference>